<gene>
    <name evidence="1" type="ORF">CDO51_05670</name>
</gene>
<dbReference type="SUPFAM" id="SSF53067">
    <property type="entry name" value="Actin-like ATPase domain"/>
    <property type="match status" value="1"/>
</dbReference>
<proteinExistence type="predicted"/>
<dbReference type="EMBL" id="NIQC01000009">
    <property type="protein sequence ID" value="OWZ84047.1"/>
    <property type="molecule type" value="Genomic_DNA"/>
</dbReference>
<dbReference type="Gene3D" id="3.30.1490.300">
    <property type="match status" value="1"/>
</dbReference>
<organism evidence="1 2">
    <name type="scientific">Natranaerobius trueperi</name>
    <dbReference type="NCBI Taxonomy" id="759412"/>
    <lineage>
        <taxon>Bacteria</taxon>
        <taxon>Bacillati</taxon>
        <taxon>Bacillota</taxon>
        <taxon>Clostridia</taxon>
        <taxon>Natranaerobiales</taxon>
        <taxon>Natranaerobiaceae</taxon>
        <taxon>Natranaerobius</taxon>
    </lineage>
</organism>
<dbReference type="PANTHER" id="PTHR32432:SF3">
    <property type="entry name" value="ETHANOLAMINE UTILIZATION PROTEIN EUTJ"/>
    <property type="match status" value="1"/>
</dbReference>
<dbReference type="AlphaFoldDB" id="A0A226C0Y8"/>
<sequence>MINKVMTKKSPLGIDLGPGTIRIVELVKKGTELKFNNIAVYNHSISIDESIKDLGESIKKCLKRSGFKNRDACLALRERDVIIKTLNFPVMSNKELSSVIEYEADKHLMFPKEMFVTDWSIIKRQKNNMKVLFLASNRNIIDKYVKVAEFANLRLKALDVEVFSLLRYISLSFEKENAAKPLNLILDLGLISTTILIAKGSQYIFSRNISFGTEKLVRQNLQKAVTDNVMEEQIVNNLIIEIERSIEYLNIEGIIKGFPIQLLVTGRGWEQKDLLDIVTKYLGLSPILIDPFQELSTQNINSSFIQEGMTMSIATSLALRNWVS</sequence>
<dbReference type="InterPro" id="IPR043129">
    <property type="entry name" value="ATPase_NBD"/>
</dbReference>
<dbReference type="PANTHER" id="PTHR32432">
    <property type="entry name" value="CELL DIVISION PROTEIN FTSA-RELATED"/>
    <property type="match status" value="1"/>
</dbReference>
<protein>
    <recommendedName>
        <fullName evidence="3">Pilus assembly protein PilM</fullName>
    </recommendedName>
</protein>
<dbReference type="InterPro" id="IPR005883">
    <property type="entry name" value="PilM"/>
</dbReference>
<dbReference type="RefSeq" id="WP_089023337.1">
    <property type="nucleotide sequence ID" value="NZ_NIQC01000009.1"/>
</dbReference>
<accession>A0A226C0Y8</accession>
<evidence type="ECO:0008006" key="3">
    <source>
        <dbReference type="Google" id="ProtNLM"/>
    </source>
</evidence>
<reference evidence="1 2" key="1">
    <citation type="submission" date="2017-06" db="EMBL/GenBank/DDBJ databases">
        <title>Draft Genome Sequence of Natranaerobius trueperi halophilic, alkalithermophilic bacteria from soda lakes.</title>
        <authorList>
            <person name="Zhao B."/>
        </authorList>
    </citation>
    <scope>NUCLEOTIDE SEQUENCE [LARGE SCALE GENOMIC DNA]</scope>
    <source>
        <strain evidence="1 2">DSM 18760</strain>
    </source>
</reference>
<keyword evidence="2" id="KW-1185">Reference proteome</keyword>
<evidence type="ECO:0000313" key="1">
    <source>
        <dbReference type="EMBL" id="OWZ84047.1"/>
    </source>
</evidence>
<dbReference type="Proteomes" id="UP000214588">
    <property type="component" value="Unassembled WGS sequence"/>
</dbReference>
<evidence type="ECO:0000313" key="2">
    <source>
        <dbReference type="Proteomes" id="UP000214588"/>
    </source>
</evidence>
<dbReference type="Pfam" id="PF11104">
    <property type="entry name" value="PilM_2"/>
    <property type="match status" value="1"/>
</dbReference>
<dbReference type="Gene3D" id="3.30.420.40">
    <property type="match status" value="2"/>
</dbReference>
<name>A0A226C0Y8_9FIRM</name>
<dbReference type="OrthoDB" id="5291956at2"/>
<dbReference type="InterPro" id="IPR050696">
    <property type="entry name" value="FtsA/MreB"/>
</dbReference>
<comment type="caution">
    <text evidence="1">The sequence shown here is derived from an EMBL/GenBank/DDBJ whole genome shotgun (WGS) entry which is preliminary data.</text>
</comment>